<dbReference type="Proteomes" id="UP000295632">
    <property type="component" value="Unassembled WGS sequence"/>
</dbReference>
<dbReference type="InterPro" id="IPR011060">
    <property type="entry name" value="RibuloseP-bd_barrel"/>
</dbReference>
<keyword evidence="5 9" id="KW-0028">Amino-acid biosynthesis</keyword>
<evidence type="ECO:0000256" key="5">
    <source>
        <dbReference type="ARBA" id="ARBA00022605"/>
    </source>
</evidence>
<accession>A0A4R6UEK3</accession>
<comment type="caution">
    <text evidence="11">The sequence shown here is derived from an EMBL/GenBank/DDBJ whole genome shotgun (WGS) entry which is preliminary data.</text>
</comment>
<protein>
    <recommendedName>
        <fullName evidence="4 9">N-(5'-phosphoribosyl)anthranilate isomerase</fullName>
        <shortName evidence="9">PRAI</shortName>
        <ecNumber evidence="3 9">5.3.1.24</ecNumber>
    </recommendedName>
</protein>
<keyword evidence="7 9" id="KW-0057">Aromatic amino acid biosynthesis</keyword>
<evidence type="ECO:0000313" key="11">
    <source>
        <dbReference type="EMBL" id="TDQ41524.1"/>
    </source>
</evidence>
<dbReference type="InterPro" id="IPR001240">
    <property type="entry name" value="PRAI_dom"/>
</dbReference>
<evidence type="ECO:0000256" key="7">
    <source>
        <dbReference type="ARBA" id="ARBA00023141"/>
    </source>
</evidence>
<keyword evidence="6 9" id="KW-0822">Tryptophan biosynthesis</keyword>
<dbReference type="InterPro" id="IPR013785">
    <property type="entry name" value="Aldolase_TIM"/>
</dbReference>
<dbReference type="PANTHER" id="PTHR42894:SF1">
    <property type="entry name" value="N-(5'-PHOSPHORIBOSYL)ANTHRANILATE ISOMERASE"/>
    <property type="match status" value="1"/>
</dbReference>
<comment type="pathway">
    <text evidence="2 9">Amino-acid biosynthesis; L-tryptophan biosynthesis; L-tryptophan from chorismate: step 3/5.</text>
</comment>
<keyword evidence="12" id="KW-1185">Reference proteome</keyword>
<dbReference type="InterPro" id="IPR044643">
    <property type="entry name" value="TrpF_fam"/>
</dbReference>
<dbReference type="EMBL" id="SNYJ01000003">
    <property type="protein sequence ID" value="TDQ41524.1"/>
    <property type="molecule type" value="Genomic_DNA"/>
</dbReference>
<comment type="catalytic activity">
    <reaction evidence="1 9">
        <text>N-(5-phospho-beta-D-ribosyl)anthranilate = 1-(2-carboxyphenylamino)-1-deoxy-D-ribulose 5-phosphate</text>
        <dbReference type="Rhea" id="RHEA:21540"/>
        <dbReference type="ChEBI" id="CHEBI:18277"/>
        <dbReference type="ChEBI" id="CHEBI:58613"/>
        <dbReference type="EC" id="5.3.1.24"/>
    </reaction>
</comment>
<dbReference type="AlphaFoldDB" id="A0A4R6UEK3"/>
<evidence type="ECO:0000256" key="1">
    <source>
        <dbReference type="ARBA" id="ARBA00001164"/>
    </source>
</evidence>
<comment type="similarity">
    <text evidence="9">Belongs to the TrpF family.</text>
</comment>
<evidence type="ECO:0000256" key="9">
    <source>
        <dbReference type="HAMAP-Rule" id="MF_00135"/>
    </source>
</evidence>
<dbReference type="GO" id="GO:0000162">
    <property type="term" value="P:L-tryptophan biosynthetic process"/>
    <property type="evidence" value="ECO:0007669"/>
    <property type="project" value="UniProtKB-UniRule"/>
</dbReference>
<dbReference type="GO" id="GO:0004640">
    <property type="term" value="F:phosphoribosylanthranilate isomerase activity"/>
    <property type="evidence" value="ECO:0007669"/>
    <property type="project" value="UniProtKB-UniRule"/>
</dbReference>
<organism evidence="11 12">
    <name type="scientific">Aureibacillus halotolerans</name>
    <dbReference type="NCBI Taxonomy" id="1508390"/>
    <lineage>
        <taxon>Bacteria</taxon>
        <taxon>Bacillati</taxon>
        <taxon>Bacillota</taxon>
        <taxon>Bacilli</taxon>
        <taxon>Bacillales</taxon>
        <taxon>Bacillaceae</taxon>
        <taxon>Aureibacillus</taxon>
    </lineage>
</organism>
<dbReference type="OrthoDB" id="9786954at2"/>
<evidence type="ECO:0000256" key="4">
    <source>
        <dbReference type="ARBA" id="ARBA00022272"/>
    </source>
</evidence>
<evidence type="ECO:0000259" key="10">
    <source>
        <dbReference type="Pfam" id="PF00697"/>
    </source>
</evidence>
<keyword evidence="8 9" id="KW-0413">Isomerase</keyword>
<dbReference type="RefSeq" id="WP_133579394.1">
    <property type="nucleotide sequence ID" value="NZ_SNYJ01000003.1"/>
</dbReference>
<dbReference type="HAMAP" id="MF_00135">
    <property type="entry name" value="PRAI"/>
    <property type="match status" value="1"/>
</dbReference>
<proteinExistence type="inferred from homology"/>
<feature type="domain" description="N-(5'phosphoribosyl) anthranilate isomerase (PRAI)" evidence="10">
    <location>
        <begin position="8"/>
        <end position="208"/>
    </location>
</feature>
<gene>
    <name evidence="9" type="primary">trpF</name>
    <name evidence="11" type="ORF">EV213_103102</name>
</gene>
<evidence type="ECO:0000256" key="3">
    <source>
        <dbReference type="ARBA" id="ARBA00012572"/>
    </source>
</evidence>
<reference evidence="11 12" key="1">
    <citation type="submission" date="2019-03" db="EMBL/GenBank/DDBJ databases">
        <title>Genomic Encyclopedia of Type Strains, Phase IV (KMG-IV): sequencing the most valuable type-strain genomes for metagenomic binning, comparative biology and taxonomic classification.</title>
        <authorList>
            <person name="Goeker M."/>
        </authorList>
    </citation>
    <scope>NUCLEOTIDE SEQUENCE [LARGE SCALE GENOMIC DNA]</scope>
    <source>
        <strain evidence="11 12">DSM 28697</strain>
    </source>
</reference>
<evidence type="ECO:0000256" key="2">
    <source>
        <dbReference type="ARBA" id="ARBA00004664"/>
    </source>
</evidence>
<evidence type="ECO:0000256" key="8">
    <source>
        <dbReference type="ARBA" id="ARBA00023235"/>
    </source>
</evidence>
<name>A0A4R6UEK3_9BACI</name>
<dbReference type="NCBIfam" id="NF002301">
    <property type="entry name" value="PRK01222.2-1"/>
    <property type="match status" value="1"/>
</dbReference>
<dbReference type="EC" id="5.3.1.24" evidence="3 9"/>
<sequence>MTRQALLKCCGNRSYEDYTKSRDVADWLGFIFFEGSKRYVKPAIVQQWLNETPLKEQQLAVGVFVNATIEDIQRAATEFPNMNVIQLHGNEAPEMAVELKATLNKTILKAIHHSDEGLAMMRSYAQKVDGFLIDTKSPQWGGSGLSFDWASIPAYQAVARELGVPLFVAGGVTPDNVKELLRYHPDGIDLASGIEENGAKSEQKIKHLEAMMNDGT</sequence>
<evidence type="ECO:0000313" key="12">
    <source>
        <dbReference type="Proteomes" id="UP000295632"/>
    </source>
</evidence>
<dbReference type="SUPFAM" id="SSF51366">
    <property type="entry name" value="Ribulose-phoshate binding barrel"/>
    <property type="match status" value="1"/>
</dbReference>
<dbReference type="UniPathway" id="UPA00035">
    <property type="reaction ID" value="UER00042"/>
</dbReference>
<dbReference type="Gene3D" id="3.20.20.70">
    <property type="entry name" value="Aldolase class I"/>
    <property type="match status" value="1"/>
</dbReference>
<dbReference type="Pfam" id="PF00697">
    <property type="entry name" value="PRAI"/>
    <property type="match status" value="1"/>
</dbReference>
<dbReference type="PANTHER" id="PTHR42894">
    <property type="entry name" value="N-(5'-PHOSPHORIBOSYL)ANTHRANILATE ISOMERASE"/>
    <property type="match status" value="1"/>
</dbReference>
<dbReference type="CDD" id="cd00405">
    <property type="entry name" value="PRAI"/>
    <property type="match status" value="1"/>
</dbReference>
<evidence type="ECO:0000256" key="6">
    <source>
        <dbReference type="ARBA" id="ARBA00022822"/>
    </source>
</evidence>